<dbReference type="RefSeq" id="WP_198876161.1">
    <property type="nucleotide sequence ID" value="NZ_JAEKMH010000002.1"/>
</dbReference>
<dbReference type="Proteomes" id="UP000602124">
    <property type="component" value="Unassembled WGS sequence"/>
</dbReference>
<dbReference type="InterPro" id="IPR005546">
    <property type="entry name" value="Autotransporte_beta"/>
</dbReference>
<reference evidence="3" key="1">
    <citation type="submission" date="2020-12" db="EMBL/GenBank/DDBJ databases">
        <title>Devosia sp. MSA67 isolated from Mo River.</title>
        <authorList>
            <person name="Ma F."/>
            <person name="Zi Z."/>
        </authorList>
    </citation>
    <scope>NUCLEOTIDE SEQUENCE</scope>
    <source>
        <strain evidence="3">MSA67</strain>
    </source>
</reference>
<dbReference type="SUPFAM" id="SSF103515">
    <property type="entry name" value="Autotransporter"/>
    <property type="match status" value="1"/>
</dbReference>
<dbReference type="Gene3D" id="2.160.20.20">
    <property type="match status" value="1"/>
</dbReference>
<evidence type="ECO:0000313" key="3">
    <source>
        <dbReference type="EMBL" id="MBJ3784949.1"/>
    </source>
</evidence>
<keyword evidence="4" id="KW-1185">Reference proteome</keyword>
<dbReference type="EMBL" id="JAEKMH010000002">
    <property type="protein sequence ID" value="MBJ3784949.1"/>
    <property type="molecule type" value="Genomic_DNA"/>
</dbReference>
<organism evidence="3 4">
    <name type="scientific">Devosia sediminis</name>
    <dbReference type="NCBI Taxonomy" id="2798801"/>
    <lineage>
        <taxon>Bacteria</taxon>
        <taxon>Pseudomonadati</taxon>
        <taxon>Pseudomonadota</taxon>
        <taxon>Alphaproteobacteria</taxon>
        <taxon>Hyphomicrobiales</taxon>
        <taxon>Devosiaceae</taxon>
        <taxon>Devosia</taxon>
    </lineage>
</organism>
<dbReference type="NCBIfam" id="TIGR02601">
    <property type="entry name" value="autotrns_rpt"/>
    <property type="match status" value="3"/>
</dbReference>
<dbReference type="PROSITE" id="PS51208">
    <property type="entry name" value="AUTOTRANSPORTER"/>
    <property type="match status" value="1"/>
</dbReference>
<dbReference type="SMART" id="SM00869">
    <property type="entry name" value="Autotransporter"/>
    <property type="match status" value="1"/>
</dbReference>
<dbReference type="Pfam" id="PF03797">
    <property type="entry name" value="Autotransporter"/>
    <property type="match status" value="1"/>
</dbReference>
<dbReference type="Gene3D" id="2.40.128.130">
    <property type="entry name" value="Autotransporter beta-domain"/>
    <property type="match status" value="1"/>
</dbReference>
<dbReference type="InterPro" id="IPR012332">
    <property type="entry name" value="Autotransporter_pectin_lyase_C"/>
</dbReference>
<feature type="domain" description="Autotransporter" evidence="2">
    <location>
        <begin position="398"/>
        <end position="679"/>
    </location>
</feature>
<accession>A0A934IZR3</accession>
<evidence type="ECO:0000256" key="1">
    <source>
        <dbReference type="ARBA" id="ARBA00022729"/>
    </source>
</evidence>
<gene>
    <name evidence="3" type="ORF">JEQ47_09480</name>
</gene>
<dbReference type="InterPro" id="IPR013425">
    <property type="entry name" value="Autotrns_rpt"/>
</dbReference>
<keyword evidence="1" id="KW-0732">Signal</keyword>
<proteinExistence type="predicted"/>
<evidence type="ECO:0000313" key="4">
    <source>
        <dbReference type="Proteomes" id="UP000602124"/>
    </source>
</evidence>
<name>A0A934IZR3_9HYPH</name>
<evidence type="ECO:0000259" key="2">
    <source>
        <dbReference type="PROSITE" id="PS51208"/>
    </source>
</evidence>
<comment type="caution">
    <text evidence="3">The sequence shown here is derived from an EMBL/GenBank/DDBJ whole genome shotgun (WGS) entry which is preliminary data.</text>
</comment>
<dbReference type="SUPFAM" id="SSF51126">
    <property type="entry name" value="Pectin lyase-like"/>
    <property type="match status" value="1"/>
</dbReference>
<dbReference type="InterPro" id="IPR011050">
    <property type="entry name" value="Pectin_lyase_fold/virulence"/>
</dbReference>
<protein>
    <submittedName>
        <fullName evidence="3">Autotransporter domain-containing protein</fullName>
    </submittedName>
</protein>
<dbReference type="AlphaFoldDB" id="A0A934IZR3"/>
<dbReference type="InterPro" id="IPR036709">
    <property type="entry name" value="Autotransporte_beta_dom_sf"/>
</dbReference>
<sequence length="679" mass="66863">MGNPNSGYGHADDGSYAGTISGAGALIKSGSGVLTLTGDHAFTGGTTITGGTLRLGEGGSSGMIAGNVVNNGTLIFERSDDVRFAGAISGSGAVVKAGDGVLTLTGEHTFTGGTSITGGSLRIGGGGTSGMIHGDINNDVYLTFDRSDNARYSGSISGSGSVWKAGAGQLELTGISTHTGQTIVQAGSVIINGRLTDSYMFVEAGARLGGGGSVNGFTIESGGRVAPGNSVGTLTVLGDVQFDPGSFFDVEIEGDRSDLLRVAGAAGIDGGTINVLGAAGGASSGRYTVLTAGSGVTGRFTAVADDLPDIDFVDVYDGSSVQLVARATANTSTLSAKSNGVAATAGVIETVSMFTSMLGGRMSGGPQPSATTAPLAYVSAGRGEAAAAIDQAVAPLHAEPSGLSVFVQGMGGTESVAGQGAASGLDASMGGVLGGIEYANLVSNTVFGVAGGYSASGVRVTDGSARLGTAHLGLYGSQGLGDLTLSGALGYHWGTIDLSRNIGFGGGGGTTATGSASMHAVTGSLEAFYDVGSQVGAGWSIGPVASLHAVNAYRGAYGETGAGILNLQVGADAVTRIDGNIGLRIGGEFDFGGFILTPQTELRYERQLINTAGSGQATIAQAGASFAPQVSTGAQDQLGIGLALGVEFADNFSVAASYDGSFGQGTQSHRGLATMSLKF</sequence>
<dbReference type="Pfam" id="PF12951">
    <property type="entry name" value="PATR"/>
    <property type="match status" value="3"/>
</dbReference>